<gene>
    <name evidence="1" type="ORF">BOTCAL_0030g00060</name>
</gene>
<comment type="caution">
    <text evidence="1">The sequence shown here is derived from an EMBL/GenBank/DDBJ whole genome shotgun (WGS) entry which is preliminary data.</text>
</comment>
<dbReference type="EMBL" id="PHWZ01000030">
    <property type="protein sequence ID" value="TEY81945.1"/>
    <property type="molecule type" value="Genomic_DNA"/>
</dbReference>
<proteinExistence type="predicted"/>
<sequence>MEGTSEESTRLQTEIILRPEIDPLFPVTLSWSGRACSHANSPKTHLDPEHGNKWTICNHIASTRTSGIVAHGDQMTAGLLSASWANDTRNWSDLLQSSQCGICENRREKATMEKVRSTKRHERSEDVGRQLSISLSSSGAMLSIFNGMSRTGGWKNLGGNYKQPLPFEYGHR</sequence>
<name>A0A4Y8DFP8_9HELO</name>
<dbReference type="Proteomes" id="UP000297299">
    <property type="component" value="Unassembled WGS sequence"/>
</dbReference>
<reference evidence="1 2" key="1">
    <citation type="submission" date="2017-11" db="EMBL/GenBank/DDBJ databases">
        <title>Comparative genomics of Botrytis spp.</title>
        <authorList>
            <person name="Valero-Jimenez C.A."/>
            <person name="Tapia P."/>
            <person name="Veloso J."/>
            <person name="Silva-Moreno E."/>
            <person name="Staats M."/>
            <person name="Valdes J.H."/>
            <person name="Van Kan J.A.L."/>
        </authorList>
    </citation>
    <scope>NUCLEOTIDE SEQUENCE [LARGE SCALE GENOMIC DNA]</scope>
    <source>
        <strain evidence="1 2">MUCL2830</strain>
    </source>
</reference>
<evidence type="ECO:0000313" key="2">
    <source>
        <dbReference type="Proteomes" id="UP000297299"/>
    </source>
</evidence>
<dbReference type="AlphaFoldDB" id="A0A4Y8DFP8"/>
<evidence type="ECO:0000313" key="1">
    <source>
        <dbReference type="EMBL" id="TEY81945.1"/>
    </source>
</evidence>
<keyword evidence="2" id="KW-1185">Reference proteome</keyword>
<protein>
    <submittedName>
        <fullName evidence="1">Uncharacterized protein</fullName>
    </submittedName>
</protein>
<accession>A0A4Y8DFP8</accession>
<organism evidence="1 2">
    <name type="scientific">Botryotinia calthae</name>
    <dbReference type="NCBI Taxonomy" id="38488"/>
    <lineage>
        <taxon>Eukaryota</taxon>
        <taxon>Fungi</taxon>
        <taxon>Dikarya</taxon>
        <taxon>Ascomycota</taxon>
        <taxon>Pezizomycotina</taxon>
        <taxon>Leotiomycetes</taxon>
        <taxon>Helotiales</taxon>
        <taxon>Sclerotiniaceae</taxon>
        <taxon>Botryotinia</taxon>
    </lineage>
</organism>